<dbReference type="CDD" id="cd05710">
    <property type="entry name" value="SIS_1"/>
    <property type="match status" value="1"/>
</dbReference>
<dbReference type="GO" id="GO:0097367">
    <property type="term" value="F:carbohydrate derivative binding"/>
    <property type="evidence" value="ECO:0007669"/>
    <property type="project" value="InterPro"/>
</dbReference>
<protein>
    <submittedName>
        <fullName evidence="2">SIS domain-containing protein</fullName>
    </submittedName>
</protein>
<dbReference type="EMBL" id="SVNY01000006">
    <property type="protein sequence ID" value="MBE6834322.1"/>
    <property type="molecule type" value="Genomic_DNA"/>
</dbReference>
<dbReference type="PIRSF" id="PIRSF009290">
    <property type="entry name" value="FrlB"/>
    <property type="match status" value="1"/>
</dbReference>
<dbReference type="Pfam" id="PF01380">
    <property type="entry name" value="SIS"/>
    <property type="match status" value="1"/>
</dbReference>
<evidence type="ECO:0000313" key="2">
    <source>
        <dbReference type="EMBL" id="MBE6834322.1"/>
    </source>
</evidence>
<feature type="domain" description="SIS" evidence="1">
    <location>
        <begin position="6"/>
        <end position="149"/>
    </location>
</feature>
<dbReference type="GO" id="GO:0004360">
    <property type="term" value="F:glutamine-fructose-6-phosphate transaminase (isomerizing) activity"/>
    <property type="evidence" value="ECO:0007669"/>
    <property type="project" value="TreeGrafter"/>
</dbReference>
<sequence>MEIKEIIADIKGKMESSGGLKKVYFVACGGSQAAIYPAKYLMECEAKNIGTGIFNSNEFVYATPESVDDRCICVICSLKATAETVEAVKLANARGAYTIAMTGFPDTAMAQNGKYTVVYSNGDDQVYSEANQALALKLAFEILYQFEGYAHYDAAMQAYGKLDSIVAGAKESMLPAARAFGERYKDEEIFYVMGSGPLTGTAYTMACCHLMEMQCRHAVMLHSGEYFHGPFETTDKKLPIILLMSTGKTRFLDERVLKFLKTYAENYTVIDAADTGLSQIDSSVSEYFNSAVMIPLERFFVLQMAEIRGRSMDDRRYMWKVEY</sequence>
<reference evidence="2" key="1">
    <citation type="submission" date="2019-04" db="EMBL/GenBank/DDBJ databases">
        <title>Evolution of Biomass-Degrading Anaerobic Consortia Revealed by Metagenomics.</title>
        <authorList>
            <person name="Peng X."/>
        </authorList>
    </citation>
    <scope>NUCLEOTIDE SEQUENCE</scope>
    <source>
        <strain evidence="2">SIG551</strain>
    </source>
</reference>
<dbReference type="GO" id="GO:0006047">
    <property type="term" value="P:UDP-N-acetylglucosamine metabolic process"/>
    <property type="evidence" value="ECO:0007669"/>
    <property type="project" value="TreeGrafter"/>
</dbReference>
<dbReference type="InterPro" id="IPR046348">
    <property type="entry name" value="SIS_dom_sf"/>
</dbReference>
<dbReference type="AlphaFoldDB" id="A0A928KTB9"/>
<evidence type="ECO:0000259" key="1">
    <source>
        <dbReference type="PROSITE" id="PS51464"/>
    </source>
</evidence>
<evidence type="ECO:0000313" key="3">
    <source>
        <dbReference type="Proteomes" id="UP000754750"/>
    </source>
</evidence>
<dbReference type="GO" id="GO:0006487">
    <property type="term" value="P:protein N-linked glycosylation"/>
    <property type="evidence" value="ECO:0007669"/>
    <property type="project" value="TreeGrafter"/>
</dbReference>
<dbReference type="RefSeq" id="WP_020073779.1">
    <property type="nucleotide sequence ID" value="NZ_SVNY01000006.1"/>
</dbReference>
<name>A0A928KTB9_9FIRM</name>
<dbReference type="PROSITE" id="PS51464">
    <property type="entry name" value="SIS"/>
    <property type="match status" value="1"/>
</dbReference>
<proteinExistence type="predicted"/>
<dbReference type="Gene3D" id="3.40.50.10490">
    <property type="entry name" value="Glucose-6-phosphate isomerase like protein, domain 1"/>
    <property type="match status" value="1"/>
</dbReference>
<dbReference type="Proteomes" id="UP000754750">
    <property type="component" value="Unassembled WGS sequence"/>
</dbReference>
<dbReference type="Gene3D" id="3.40.50.12570">
    <property type="match status" value="1"/>
</dbReference>
<comment type="caution">
    <text evidence="2">The sequence shown here is derived from an EMBL/GenBank/DDBJ whole genome shotgun (WGS) entry which is preliminary data.</text>
</comment>
<dbReference type="CDD" id="cd05009">
    <property type="entry name" value="SIS_GlmS_GlmD_2"/>
    <property type="match status" value="1"/>
</dbReference>
<accession>A0A928KTB9</accession>
<dbReference type="InterPro" id="IPR035490">
    <property type="entry name" value="GlmS/FrlB_SIS"/>
</dbReference>
<dbReference type="InterPro" id="IPR035488">
    <property type="entry name" value="FrlB_SIS"/>
</dbReference>
<gene>
    <name evidence="2" type="ORF">E7512_12220</name>
</gene>
<dbReference type="PANTHER" id="PTHR10937:SF14">
    <property type="entry name" value="FRUCTOSELYSINE 6-PHOSPHATE DEGLYCASE"/>
    <property type="match status" value="1"/>
</dbReference>
<dbReference type="GO" id="GO:0006002">
    <property type="term" value="P:fructose 6-phosphate metabolic process"/>
    <property type="evidence" value="ECO:0007669"/>
    <property type="project" value="TreeGrafter"/>
</dbReference>
<organism evidence="2 3">
    <name type="scientific">Faecalispora sporosphaeroides</name>
    <dbReference type="NCBI Taxonomy" id="1549"/>
    <lineage>
        <taxon>Bacteria</taxon>
        <taxon>Bacillati</taxon>
        <taxon>Bacillota</taxon>
        <taxon>Clostridia</taxon>
        <taxon>Eubacteriales</taxon>
        <taxon>Oscillospiraceae</taxon>
        <taxon>Faecalispora</taxon>
    </lineage>
</organism>
<dbReference type="Gene3D" id="1.10.10.2240">
    <property type="match status" value="1"/>
</dbReference>
<dbReference type="InterPro" id="IPR001347">
    <property type="entry name" value="SIS_dom"/>
</dbReference>
<dbReference type="SUPFAM" id="SSF53697">
    <property type="entry name" value="SIS domain"/>
    <property type="match status" value="1"/>
</dbReference>
<dbReference type="PANTHER" id="PTHR10937">
    <property type="entry name" value="GLUCOSAMINE--FRUCTOSE-6-PHOSPHATE AMINOTRANSFERASE, ISOMERIZING"/>
    <property type="match status" value="1"/>
</dbReference>
<dbReference type="InterPro" id="IPR024713">
    <property type="entry name" value="Fructosamine_deglycase_FrlB"/>
</dbReference>